<reference evidence="8 9" key="1">
    <citation type="journal article" date="2007" name="Nat. Biotechnol.">
        <title>Complete genome sequence of the myxobacterium Sorangium cellulosum.</title>
        <authorList>
            <person name="Schneiker S."/>
            <person name="Perlova O."/>
            <person name="Kaiser O."/>
            <person name="Gerth K."/>
            <person name="Alici A."/>
            <person name="Altmeyer M.O."/>
            <person name="Bartels D."/>
            <person name="Bekel T."/>
            <person name="Beyer S."/>
            <person name="Bode E."/>
            <person name="Bode H.B."/>
            <person name="Bolten C.J."/>
            <person name="Choudhuri J.V."/>
            <person name="Doss S."/>
            <person name="Elnakady Y.A."/>
            <person name="Frank B."/>
            <person name="Gaigalat L."/>
            <person name="Goesmann A."/>
            <person name="Groeger C."/>
            <person name="Gross F."/>
            <person name="Jelsbak L."/>
            <person name="Jelsbak L."/>
            <person name="Kalinowski J."/>
            <person name="Kegler C."/>
            <person name="Knauber T."/>
            <person name="Konietzny S."/>
            <person name="Kopp M."/>
            <person name="Krause L."/>
            <person name="Krug D."/>
            <person name="Linke B."/>
            <person name="Mahmud T."/>
            <person name="Martinez-Arias R."/>
            <person name="McHardy A.C."/>
            <person name="Merai M."/>
            <person name="Meyer F."/>
            <person name="Mormann S."/>
            <person name="Munoz-Dorado J."/>
            <person name="Perez J."/>
            <person name="Pradella S."/>
            <person name="Rachid S."/>
            <person name="Raddatz G."/>
            <person name="Rosenau F."/>
            <person name="Rueckert C."/>
            <person name="Sasse F."/>
            <person name="Scharfe M."/>
            <person name="Schuster S.C."/>
            <person name="Suen G."/>
            <person name="Treuner-Lange A."/>
            <person name="Velicer G.J."/>
            <person name="Vorholter F.-J."/>
            <person name="Weissman K.J."/>
            <person name="Welch R.D."/>
            <person name="Wenzel S.C."/>
            <person name="Whitworth D.E."/>
            <person name="Wilhelm S."/>
            <person name="Wittmann C."/>
            <person name="Bloecker H."/>
            <person name="Puehler A."/>
            <person name="Mueller R."/>
        </authorList>
    </citation>
    <scope>NUCLEOTIDE SEQUENCE [LARGE SCALE GENOMIC DNA]</scope>
    <source>
        <strain evidence="9">So ce56</strain>
    </source>
</reference>
<feature type="domain" description="Tetrapyrrole methylase" evidence="7">
    <location>
        <begin position="7"/>
        <end position="194"/>
    </location>
</feature>
<dbReference type="Pfam" id="PF00590">
    <property type="entry name" value="TP_methylase"/>
    <property type="match status" value="1"/>
</dbReference>
<dbReference type="SUPFAM" id="SSF53335">
    <property type="entry name" value="S-adenosyl-L-methionine-dependent methyltransferases"/>
    <property type="match status" value="1"/>
</dbReference>
<dbReference type="Pfam" id="PF01135">
    <property type="entry name" value="PCMT"/>
    <property type="match status" value="1"/>
</dbReference>
<dbReference type="InterPro" id="IPR020596">
    <property type="entry name" value="rRNA_Ade_Mease_Trfase_CS"/>
</dbReference>
<dbReference type="InterPro" id="IPR029063">
    <property type="entry name" value="SAM-dependent_MTases_sf"/>
</dbReference>
<accession>A9GQ58</accession>
<evidence type="ECO:0000256" key="2">
    <source>
        <dbReference type="ARBA" id="ARBA00022573"/>
    </source>
</evidence>
<feature type="compositionally biased region" description="Low complexity" evidence="6">
    <location>
        <begin position="420"/>
        <end position="431"/>
    </location>
</feature>
<feature type="region of interest" description="Disordered" evidence="6">
    <location>
        <begin position="416"/>
        <end position="442"/>
    </location>
</feature>
<evidence type="ECO:0000256" key="1">
    <source>
        <dbReference type="ARBA" id="ARBA00004953"/>
    </source>
</evidence>
<dbReference type="GO" id="GO:0008276">
    <property type="term" value="F:protein methyltransferase activity"/>
    <property type="evidence" value="ECO:0007669"/>
    <property type="project" value="InterPro"/>
</dbReference>
<dbReference type="eggNOG" id="COG2241">
    <property type="taxonomic scope" value="Bacteria"/>
</dbReference>
<dbReference type="GO" id="GO:0009236">
    <property type="term" value="P:cobalamin biosynthetic process"/>
    <property type="evidence" value="ECO:0007669"/>
    <property type="project" value="UniProtKB-UniPathway"/>
</dbReference>
<dbReference type="STRING" id="448385.sce0237"/>
<dbReference type="KEGG" id="scl:sce0237"/>
<dbReference type="NCBIfam" id="TIGR02469">
    <property type="entry name" value="CbiT"/>
    <property type="match status" value="1"/>
</dbReference>
<gene>
    <name evidence="8" type="primary">cobL</name>
    <name evidence="8" type="ordered locus">sce0237</name>
</gene>
<dbReference type="PANTHER" id="PTHR43182">
    <property type="entry name" value="COBALT-PRECORRIN-6B C(15)-METHYLTRANSFERASE (DECARBOXYLATING)"/>
    <property type="match status" value="1"/>
</dbReference>
<dbReference type="AlphaFoldDB" id="A9GQ58"/>
<dbReference type="InterPro" id="IPR014776">
    <property type="entry name" value="4pyrrole_Mease_sub2"/>
</dbReference>
<dbReference type="InterPro" id="IPR035996">
    <property type="entry name" value="4pyrrol_Methylase_sf"/>
</dbReference>
<dbReference type="HOGENOM" id="CLU_031955_1_2_7"/>
<dbReference type="CDD" id="cd02440">
    <property type="entry name" value="AdoMet_MTases"/>
    <property type="match status" value="1"/>
</dbReference>
<dbReference type="InterPro" id="IPR050714">
    <property type="entry name" value="Cobalamin_biosynth_MTase"/>
</dbReference>
<dbReference type="SUPFAM" id="SSF53790">
    <property type="entry name" value="Tetrapyrrole methylase"/>
    <property type="match status" value="1"/>
</dbReference>
<dbReference type="GO" id="GO:0046025">
    <property type="term" value="F:precorrin-6Y C5,15-methyltransferase (decarboxylating) activity"/>
    <property type="evidence" value="ECO:0007669"/>
    <property type="project" value="UniProtKB-EC"/>
</dbReference>
<evidence type="ECO:0000313" key="8">
    <source>
        <dbReference type="EMBL" id="CAN90394.1"/>
    </source>
</evidence>
<proteinExistence type="predicted"/>
<dbReference type="Gene3D" id="3.40.50.150">
    <property type="entry name" value="Vaccinia Virus protein VP39"/>
    <property type="match status" value="1"/>
</dbReference>
<dbReference type="Gene3D" id="3.30.950.10">
    <property type="entry name" value="Methyltransferase, Cobalt-precorrin-4 Transmethylase, Domain 2"/>
    <property type="match status" value="1"/>
</dbReference>
<keyword evidence="9" id="KW-1185">Reference proteome</keyword>
<dbReference type="GO" id="GO:0000179">
    <property type="term" value="F:rRNA (adenine-N6,N6-)-dimethyltransferase activity"/>
    <property type="evidence" value="ECO:0007669"/>
    <property type="project" value="InterPro"/>
</dbReference>
<dbReference type="PANTHER" id="PTHR43182:SF1">
    <property type="entry name" value="COBALT-PRECORRIN-7 C(5)-METHYLTRANSFERASE"/>
    <property type="match status" value="1"/>
</dbReference>
<comment type="pathway">
    <text evidence="1">Cofactor biosynthesis; adenosylcobalamin biosynthesis.</text>
</comment>
<dbReference type="CDD" id="cd11644">
    <property type="entry name" value="Precorrin-6Y-MT"/>
    <property type="match status" value="1"/>
</dbReference>
<keyword evidence="5" id="KW-0949">S-adenosyl-L-methionine</keyword>
<dbReference type="NCBIfam" id="TIGR02467">
    <property type="entry name" value="CbiE"/>
    <property type="match status" value="1"/>
</dbReference>
<dbReference type="eggNOG" id="COG2242">
    <property type="taxonomic scope" value="Bacteria"/>
</dbReference>
<dbReference type="InterPro" id="IPR006365">
    <property type="entry name" value="Cbl_synth_CobL"/>
</dbReference>
<keyword evidence="4 8" id="KW-0808">Transferase</keyword>
<sequence>MSARRAVTVVGIGDDGCASLSSRAASAVARAEVLVGGERHLEFFPQFRGEKIALKGGLSAALDRVDALSAEQNVCILASGDPLFFGVGALVVRKLGGEHVEIIPSLSSVQWAFARTGIAWDDAAFVSVHGRSPEGFATRLRRLSKVAVLTDGENGPARLAARLLEHGDAGWKAWVCESLAGAGERVRAFDLAALAACEDIGPLNVLLLLRSDPAWRPPPAVPYLHEDAFAKRMPKNGLITKREVRMLSIASMTIRPDAVVWDVGAGSGSVSIEAAMLCPLGRVYAIEVDPEGVEICRDNVRAHGVDNVRVVAGRAPEALAALEDPDAVFVGGSKGSMEEIVTVALDRLRPGGRLVVNAITMENVAETYRALRARGLDPEVTLLSVSRGVPLARYVRYEALNPIHIFAATKPAKAREAVEAAEGAEPARPAPSGTPRSTSEAS</sequence>
<evidence type="ECO:0000259" key="7">
    <source>
        <dbReference type="Pfam" id="PF00590"/>
    </source>
</evidence>
<dbReference type="InterPro" id="IPR012818">
    <property type="entry name" value="CbiE"/>
</dbReference>
<dbReference type="EMBL" id="AM746676">
    <property type="protein sequence ID" value="CAN90394.1"/>
    <property type="molecule type" value="Genomic_DNA"/>
</dbReference>
<dbReference type="PIRSF" id="PIRSF036428">
    <property type="entry name" value="CobL"/>
    <property type="match status" value="1"/>
</dbReference>
<protein>
    <submittedName>
        <fullName evidence="8">Precorrin-6Y C(5,15)-methyltransferase (Decarboxylating)</fullName>
        <ecNumber evidence="8">2.1.1.132</ecNumber>
    </submittedName>
</protein>
<dbReference type="InterPro" id="IPR014777">
    <property type="entry name" value="4pyrrole_Mease_sub1"/>
</dbReference>
<dbReference type="UniPathway" id="UPA00148"/>
<dbReference type="RefSeq" id="WP_012232872.1">
    <property type="nucleotide sequence ID" value="NC_010162.1"/>
</dbReference>
<name>A9GQ58_SORC5</name>
<dbReference type="InterPro" id="IPR000878">
    <property type="entry name" value="4pyrrol_Mease"/>
</dbReference>
<dbReference type="EC" id="2.1.1.132" evidence="8"/>
<organism evidence="8 9">
    <name type="scientific">Sorangium cellulosum (strain So ce56)</name>
    <name type="common">Polyangium cellulosum (strain So ce56)</name>
    <dbReference type="NCBI Taxonomy" id="448385"/>
    <lineage>
        <taxon>Bacteria</taxon>
        <taxon>Pseudomonadati</taxon>
        <taxon>Myxococcota</taxon>
        <taxon>Polyangia</taxon>
        <taxon>Polyangiales</taxon>
        <taxon>Polyangiaceae</taxon>
        <taxon>Sorangium</taxon>
    </lineage>
</organism>
<evidence type="ECO:0000256" key="3">
    <source>
        <dbReference type="ARBA" id="ARBA00022603"/>
    </source>
</evidence>
<evidence type="ECO:0000256" key="4">
    <source>
        <dbReference type="ARBA" id="ARBA00022679"/>
    </source>
</evidence>
<keyword evidence="3 8" id="KW-0489">Methyltransferase</keyword>
<dbReference type="Proteomes" id="UP000002139">
    <property type="component" value="Chromosome"/>
</dbReference>
<evidence type="ECO:0000313" key="9">
    <source>
        <dbReference type="Proteomes" id="UP000002139"/>
    </source>
</evidence>
<dbReference type="InterPro" id="IPR014008">
    <property type="entry name" value="Cbl_synth_MTase_CbiT"/>
</dbReference>
<evidence type="ECO:0000256" key="6">
    <source>
        <dbReference type="SAM" id="MobiDB-lite"/>
    </source>
</evidence>
<keyword evidence="2" id="KW-0169">Cobalamin biosynthesis</keyword>
<dbReference type="Gene3D" id="3.40.1010.10">
    <property type="entry name" value="Cobalt-precorrin-4 Transmethylase, Domain 1"/>
    <property type="match status" value="1"/>
</dbReference>
<evidence type="ECO:0000256" key="5">
    <source>
        <dbReference type="ARBA" id="ARBA00022691"/>
    </source>
</evidence>
<dbReference type="PROSITE" id="PS01131">
    <property type="entry name" value="RRNA_A_DIMETH"/>
    <property type="match status" value="1"/>
</dbReference>